<dbReference type="InterPro" id="IPR025348">
    <property type="entry name" value="DUF4252"/>
</dbReference>
<accession>A0A1W1VUK5</accession>
<reference evidence="2 3" key="1">
    <citation type="submission" date="2017-04" db="EMBL/GenBank/DDBJ databases">
        <authorList>
            <person name="Afonso C.L."/>
            <person name="Miller P.J."/>
            <person name="Scott M.A."/>
            <person name="Spackman E."/>
            <person name="Goraichik I."/>
            <person name="Dimitrov K.M."/>
            <person name="Suarez D.L."/>
            <person name="Swayne D.E."/>
        </authorList>
    </citation>
    <scope>NUCLEOTIDE SEQUENCE [LARGE SCALE GENOMIC DNA]</scope>
    <source>
        <strain evidence="2 3">DSM 11622</strain>
    </source>
</reference>
<keyword evidence="3" id="KW-1185">Reference proteome</keyword>
<keyword evidence="1" id="KW-0732">Signal</keyword>
<dbReference type="EMBL" id="FWWW01000075">
    <property type="protein sequence ID" value="SMB97038.1"/>
    <property type="molecule type" value="Genomic_DNA"/>
</dbReference>
<sequence>MYTKLRLLSLVAVLGLALTVSCRTSGPETPARTVAEFFRKYENRSGFKATTLSAGFTTRLLLARLGKLGGNNELAQALTSVREIRMLTFTPTTDRAQRLVAAGLNKEVDGLLASERYTSIPVSADSASTTITRYAIRQQGDRVPELVATGNVEAVPESFALIAVSGNFTRSQVDELIKFLPGALGELTQ</sequence>
<feature type="chain" id="PRO_5012303305" description="DUF4252 domain-containing protein" evidence="1">
    <location>
        <begin position="23"/>
        <end position="189"/>
    </location>
</feature>
<name>A0A1W1VUK5_9BACT</name>
<dbReference type="PROSITE" id="PS51257">
    <property type="entry name" value="PROKAR_LIPOPROTEIN"/>
    <property type="match status" value="1"/>
</dbReference>
<evidence type="ECO:0000313" key="2">
    <source>
        <dbReference type="EMBL" id="SMB97038.1"/>
    </source>
</evidence>
<evidence type="ECO:0000313" key="3">
    <source>
        <dbReference type="Proteomes" id="UP000192266"/>
    </source>
</evidence>
<dbReference type="OrthoDB" id="878897at2"/>
<dbReference type="RefSeq" id="WP_084446384.1">
    <property type="nucleotide sequence ID" value="NZ_FWWW01000075.1"/>
</dbReference>
<proteinExistence type="predicted"/>
<gene>
    <name evidence="2" type="ORF">SAMN00120144_0265</name>
</gene>
<evidence type="ECO:0000256" key="1">
    <source>
        <dbReference type="SAM" id="SignalP"/>
    </source>
</evidence>
<organism evidence="2 3">
    <name type="scientific">Hymenobacter roseosalivarius DSM 11622</name>
    <dbReference type="NCBI Taxonomy" id="645990"/>
    <lineage>
        <taxon>Bacteria</taxon>
        <taxon>Pseudomonadati</taxon>
        <taxon>Bacteroidota</taxon>
        <taxon>Cytophagia</taxon>
        <taxon>Cytophagales</taxon>
        <taxon>Hymenobacteraceae</taxon>
        <taxon>Hymenobacter</taxon>
    </lineage>
</organism>
<feature type="signal peptide" evidence="1">
    <location>
        <begin position="1"/>
        <end position="22"/>
    </location>
</feature>
<dbReference type="AlphaFoldDB" id="A0A1W1VUK5"/>
<dbReference type="Proteomes" id="UP000192266">
    <property type="component" value="Unassembled WGS sequence"/>
</dbReference>
<evidence type="ECO:0008006" key="4">
    <source>
        <dbReference type="Google" id="ProtNLM"/>
    </source>
</evidence>
<protein>
    <recommendedName>
        <fullName evidence="4">DUF4252 domain-containing protein</fullName>
    </recommendedName>
</protein>
<dbReference type="Pfam" id="PF14060">
    <property type="entry name" value="DUF4252"/>
    <property type="match status" value="1"/>
</dbReference>